<proteinExistence type="predicted"/>
<dbReference type="InterPro" id="IPR000742">
    <property type="entry name" value="EGF"/>
</dbReference>
<dbReference type="Gene3D" id="2.10.25.10">
    <property type="entry name" value="Laminin"/>
    <property type="match status" value="1"/>
</dbReference>
<dbReference type="GO" id="GO:0016020">
    <property type="term" value="C:membrane"/>
    <property type="evidence" value="ECO:0007669"/>
    <property type="project" value="UniProtKB-SubCell"/>
</dbReference>
<organism evidence="5 6">
    <name type="scientific">Tagetes erecta</name>
    <name type="common">African marigold</name>
    <dbReference type="NCBI Taxonomy" id="13708"/>
    <lineage>
        <taxon>Eukaryota</taxon>
        <taxon>Viridiplantae</taxon>
        <taxon>Streptophyta</taxon>
        <taxon>Embryophyta</taxon>
        <taxon>Tracheophyta</taxon>
        <taxon>Spermatophyta</taxon>
        <taxon>Magnoliopsida</taxon>
        <taxon>eudicotyledons</taxon>
        <taxon>Gunneridae</taxon>
        <taxon>Pentapetalae</taxon>
        <taxon>asterids</taxon>
        <taxon>campanulids</taxon>
        <taxon>Asterales</taxon>
        <taxon>Asteraceae</taxon>
        <taxon>Asteroideae</taxon>
        <taxon>Heliantheae alliance</taxon>
        <taxon>Tageteae</taxon>
        <taxon>Tagetes</taxon>
    </lineage>
</organism>
<dbReference type="PROSITE" id="PS50026">
    <property type="entry name" value="EGF_3"/>
    <property type="match status" value="1"/>
</dbReference>
<keyword evidence="3" id="KW-0245">EGF-like domain</keyword>
<evidence type="ECO:0000313" key="5">
    <source>
        <dbReference type="EMBL" id="KAK1411257.1"/>
    </source>
</evidence>
<evidence type="ECO:0000259" key="4">
    <source>
        <dbReference type="PROSITE" id="PS50026"/>
    </source>
</evidence>
<protein>
    <recommendedName>
        <fullName evidence="4">EGF-like domain-containing protein</fullName>
    </recommendedName>
</protein>
<dbReference type="PANTHER" id="PTHR33491">
    <property type="entry name" value="OSJNBA0016N04.9 PROTEIN"/>
    <property type="match status" value="1"/>
</dbReference>
<dbReference type="GO" id="GO:0030247">
    <property type="term" value="F:polysaccharide binding"/>
    <property type="evidence" value="ECO:0007669"/>
    <property type="project" value="InterPro"/>
</dbReference>
<dbReference type="Proteomes" id="UP001229421">
    <property type="component" value="Unassembled WGS sequence"/>
</dbReference>
<dbReference type="EMBL" id="JAUHHV010000010">
    <property type="protein sequence ID" value="KAK1411257.1"/>
    <property type="molecule type" value="Genomic_DNA"/>
</dbReference>
<evidence type="ECO:0000256" key="2">
    <source>
        <dbReference type="ARBA" id="ARBA00022729"/>
    </source>
</evidence>
<keyword evidence="2" id="KW-0732">Signal</keyword>
<sequence>MATVRATISNIAKPGCPTHCGNITVPYPFGIGTKCSLDYSYAGTCNTSYEPPKLFHASGYVEVYNISDSEVRVATSVSYSCYNQRGALDGMISGFDLNLNKEYTFSVKNKFTVIGCDDYALLGGADETYFSGGCFALCRKQQEVPNGECSGIGCCQASIPKGVRYFDLTLHTLRNHSDILSFNECGYGFLVEEGSFRFGGASDLSTNYSDFVTRLESTVPIVLDWVIAPNGSCAVAVNICKGNSSCYDVEGGGYRCKCNSGYEGNPYLDPGCQG</sequence>
<evidence type="ECO:0000313" key="6">
    <source>
        <dbReference type="Proteomes" id="UP001229421"/>
    </source>
</evidence>
<accession>A0AAD8NJJ1</accession>
<gene>
    <name evidence="5" type="ORF">QVD17_37804</name>
</gene>
<comment type="subcellular location">
    <subcellularLocation>
        <location evidence="1">Membrane</location>
        <topology evidence="1">Single-pass membrane protein</topology>
    </subcellularLocation>
</comment>
<dbReference type="InterPro" id="IPR025287">
    <property type="entry name" value="WAK_GUB"/>
</dbReference>
<comment type="caution">
    <text evidence="3">Lacks conserved residue(s) required for the propagation of feature annotation.</text>
</comment>
<name>A0AAD8NJJ1_TARER</name>
<evidence type="ECO:0000256" key="3">
    <source>
        <dbReference type="PROSITE-ProRule" id="PRU00076"/>
    </source>
</evidence>
<comment type="caution">
    <text evidence="5">The sequence shown here is derived from an EMBL/GenBank/DDBJ whole genome shotgun (WGS) entry which is preliminary data.</text>
</comment>
<keyword evidence="6" id="KW-1185">Reference proteome</keyword>
<dbReference type="AlphaFoldDB" id="A0AAD8NJJ1"/>
<evidence type="ECO:0000256" key="1">
    <source>
        <dbReference type="ARBA" id="ARBA00004167"/>
    </source>
</evidence>
<dbReference type="Pfam" id="PF13947">
    <property type="entry name" value="GUB_WAK_bind"/>
    <property type="match status" value="1"/>
</dbReference>
<reference evidence="5" key="1">
    <citation type="journal article" date="2023" name="bioRxiv">
        <title>Improved chromosome-level genome assembly for marigold (Tagetes erecta).</title>
        <authorList>
            <person name="Jiang F."/>
            <person name="Yuan L."/>
            <person name="Wang S."/>
            <person name="Wang H."/>
            <person name="Xu D."/>
            <person name="Wang A."/>
            <person name="Fan W."/>
        </authorList>
    </citation>
    <scope>NUCLEOTIDE SEQUENCE</scope>
    <source>
        <strain evidence="5">WSJ</strain>
        <tissue evidence="5">Leaf</tissue>
    </source>
</reference>
<feature type="domain" description="EGF-like" evidence="4">
    <location>
        <begin position="229"/>
        <end position="273"/>
    </location>
</feature>